<dbReference type="GO" id="GO:0004499">
    <property type="term" value="F:N,N-dimethylaniline monooxygenase activity"/>
    <property type="evidence" value="ECO:0007669"/>
    <property type="project" value="InterPro"/>
</dbReference>
<feature type="region of interest" description="Disordered" evidence="8">
    <location>
        <begin position="244"/>
        <end position="264"/>
    </location>
</feature>
<keyword evidence="6" id="KW-0560">Oxidoreductase</keyword>
<dbReference type="OrthoDB" id="9778740at2"/>
<protein>
    <submittedName>
        <fullName evidence="9">Predicted flavoprotein CzcO associated with the cation diffusion facilitator CzcD</fullName>
    </submittedName>
</protein>
<reference evidence="10" key="1">
    <citation type="submission" date="2016-10" db="EMBL/GenBank/DDBJ databases">
        <authorList>
            <person name="Varghese N."/>
            <person name="Submissions S."/>
        </authorList>
    </citation>
    <scope>NUCLEOTIDE SEQUENCE [LARGE SCALE GENOMIC DNA]</scope>
    <source>
        <strain evidence="10">S7</strain>
    </source>
</reference>
<dbReference type="Gene3D" id="3.50.50.60">
    <property type="entry name" value="FAD/NAD(P)-binding domain"/>
    <property type="match status" value="2"/>
</dbReference>
<dbReference type="PANTHER" id="PTHR43098">
    <property type="entry name" value="L-ORNITHINE N(5)-MONOOXYGENASE-RELATED"/>
    <property type="match status" value="1"/>
</dbReference>
<proteinExistence type="inferred from homology"/>
<dbReference type="AlphaFoldDB" id="A0A1I5YF56"/>
<dbReference type="GO" id="GO:0050661">
    <property type="term" value="F:NADP binding"/>
    <property type="evidence" value="ECO:0007669"/>
    <property type="project" value="InterPro"/>
</dbReference>
<dbReference type="STRING" id="1884432.SAMN05518683_1433"/>
<dbReference type="Proteomes" id="UP000198892">
    <property type="component" value="Unassembled WGS sequence"/>
</dbReference>
<dbReference type="RefSeq" id="WP_093339949.1">
    <property type="nucleotide sequence ID" value="NZ_FOXD01000043.1"/>
</dbReference>
<evidence type="ECO:0000256" key="1">
    <source>
        <dbReference type="ARBA" id="ARBA00001974"/>
    </source>
</evidence>
<name>A0A1I5YF56_9BACI</name>
<keyword evidence="5" id="KW-0521">NADP</keyword>
<accession>A0A1I5YF56</accession>
<comment type="similarity">
    <text evidence="2">Belongs to the FAD-binding monooxygenase family.</text>
</comment>
<evidence type="ECO:0000256" key="5">
    <source>
        <dbReference type="ARBA" id="ARBA00022857"/>
    </source>
</evidence>
<comment type="cofactor">
    <cofactor evidence="1">
        <name>FAD</name>
        <dbReference type="ChEBI" id="CHEBI:57692"/>
    </cofactor>
</comment>
<evidence type="ECO:0000256" key="3">
    <source>
        <dbReference type="ARBA" id="ARBA00022630"/>
    </source>
</evidence>
<keyword evidence="4" id="KW-0274">FAD</keyword>
<evidence type="ECO:0000256" key="4">
    <source>
        <dbReference type="ARBA" id="ARBA00022827"/>
    </source>
</evidence>
<dbReference type="InterPro" id="IPR050775">
    <property type="entry name" value="FAD-binding_Monooxygenases"/>
</dbReference>
<dbReference type="Pfam" id="PF00743">
    <property type="entry name" value="FMO-like"/>
    <property type="match status" value="1"/>
</dbReference>
<dbReference type="InterPro" id="IPR036188">
    <property type="entry name" value="FAD/NAD-bd_sf"/>
</dbReference>
<keyword evidence="10" id="KW-1185">Reference proteome</keyword>
<organism evidence="9 10">
    <name type="scientific">Salibacterium halotolerans</name>
    <dbReference type="NCBI Taxonomy" id="1884432"/>
    <lineage>
        <taxon>Bacteria</taxon>
        <taxon>Bacillati</taxon>
        <taxon>Bacillota</taxon>
        <taxon>Bacilli</taxon>
        <taxon>Bacillales</taxon>
        <taxon>Bacillaceae</taxon>
    </lineage>
</organism>
<evidence type="ECO:0000256" key="8">
    <source>
        <dbReference type="SAM" id="MobiDB-lite"/>
    </source>
</evidence>
<keyword evidence="3" id="KW-0285">Flavoprotein</keyword>
<dbReference type="SUPFAM" id="SSF51905">
    <property type="entry name" value="FAD/NAD(P)-binding domain"/>
    <property type="match status" value="2"/>
</dbReference>
<gene>
    <name evidence="9" type="ORF">SAMN05518683_1433</name>
</gene>
<evidence type="ECO:0000256" key="6">
    <source>
        <dbReference type="ARBA" id="ARBA00023002"/>
    </source>
</evidence>
<dbReference type="PANTHER" id="PTHR43098:SF3">
    <property type="entry name" value="L-ORNITHINE N(5)-MONOOXYGENASE-RELATED"/>
    <property type="match status" value="1"/>
</dbReference>
<evidence type="ECO:0000256" key="2">
    <source>
        <dbReference type="ARBA" id="ARBA00010139"/>
    </source>
</evidence>
<evidence type="ECO:0000313" key="10">
    <source>
        <dbReference type="Proteomes" id="UP000198892"/>
    </source>
</evidence>
<evidence type="ECO:0000256" key="7">
    <source>
        <dbReference type="ARBA" id="ARBA00023033"/>
    </source>
</evidence>
<evidence type="ECO:0000313" key="9">
    <source>
        <dbReference type="EMBL" id="SFQ42803.1"/>
    </source>
</evidence>
<sequence>MKRQNENRTDYDAVIVGAGFSGLYMLHSLRESGYSVKVYEAADGVGGVWYWNRYPGARCDSESIYYNYTFSKDLYKEWSWSSRFASQPEILEYLNFVADKFNLRSNIQFGTHVTSAQFNEHCNSWQITINGEETIQSKFFITGVGCLSTANVPQFEGIDQFKGDCYHTSNWPIEGVDFEGKRVGVIGTGASGIQSIPIIAKEAEHLTVFQRTPQYSVPAGNHPYHGTFNKQVKSSFENLRDTMRHSDSGTGIPPGNRSALEDSPEKREEIFEQAWEKGSLYLFNTYNDLMVNADANETVCRFIRNKIDEIVEDTKVAEMLKPTYYYGTKRPVLDTDYYETYNQDNVSLVDVKANPIKKITTKGIQTTAEEHELDIIVFATGYDAITGTLLKMDITGRNGLSLYDKWAGGSTVRTYLGLAMNSFPNMFTITGPESPSVLTNMPISIEQHVEWIRDFIVYMDEHNIDVAEAEDEAEKNWSQHCREIAEKTLFVHTDSWYNGSNIDGKPRGFPLYLGGVESYRKICADIANNVYEGFSLRSFSK</sequence>
<keyword evidence="7" id="KW-0503">Monooxygenase</keyword>
<dbReference type="InterPro" id="IPR020946">
    <property type="entry name" value="Flavin_mOase-like"/>
</dbReference>
<dbReference type="EMBL" id="FOXD01000043">
    <property type="protein sequence ID" value="SFQ42803.1"/>
    <property type="molecule type" value="Genomic_DNA"/>
</dbReference>
<dbReference type="GO" id="GO:0050660">
    <property type="term" value="F:flavin adenine dinucleotide binding"/>
    <property type="evidence" value="ECO:0007669"/>
    <property type="project" value="InterPro"/>
</dbReference>